<dbReference type="SMART" id="SM00867">
    <property type="entry name" value="YceI"/>
    <property type="match status" value="1"/>
</dbReference>
<evidence type="ECO:0000259" key="2">
    <source>
        <dbReference type="SMART" id="SM00867"/>
    </source>
</evidence>
<dbReference type="InterPro" id="IPR007372">
    <property type="entry name" value="Lipid/polyisoprenoid-bd_YceI"/>
</dbReference>
<dbReference type="Gene3D" id="2.40.128.110">
    <property type="entry name" value="Lipid/polyisoprenoid-binding, YceI-like"/>
    <property type="match status" value="1"/>
</dbReference>
<feature type="chain" id="PRO_5045375556" evidence="1">
    <location>
        <begin position="19"/>
        <end position="175"/>
    </location>
</feature>
<reference evidence="3 4" key="1">
    <citation type="submission" date="2023-07" db="EMBL/GenBank/DDBJ databases">
        <authorList>
            <person name="Lian W.-H."/>
        </authorList>
    </citation>
    <scope>NUCLEOTIDE SEQUENCE [LARGE SCALE GENOMIC DNA]</scope>
    <source>
        <strain evidence="3 4">SYSU DXS3180</strain>
    </source>
</reference>
<evidence type="ECO:0000313" key="3">
    <source>
        <dbReference type="EMBL" id="MEX6686112.1"/>
    </source>
</evidence>
<feature type="domain" description="Lipid/polyisoprenoid-binding YceI-like" evidence="2">
    <location>
        <begin position="19"/>
        <end position="174"/>
    </location>
</feature>
<dbReference type="PANTHER" id="PTHR34406">
    <property type="entry name" value="PROTEIN YCEI"/>
    <property type="match status" value="1"/>
</dbReference>
<dbReference type="RefSeq" id="WP_369327501.1">
    <property type="nucleotide sequence ID" value="NZ_JAULBC010000001.1"/>
</dbReference>
<dbReference type="SUPFAM" id="SSF101874">
    <property type="entry name" value="YceI-like"/>
    <property type="match status" value="1"/>
</dbReference>
<dbReference type="InterPro" id="IPR036761">
    <property type="entry name" value="TTHA0802/YceI-like_sf"/>
</dbReference>
<dbReference type="PANTHER" id="PTHR34406:SF1">
    <property type="entry name" value="PROTEIN YCEI"/>
    <property type="match status" value="1"/>
</dbReference>
<evidence type="ECO:0000256" key="1">
    <source>
        <dbReference type="SAM" id="SignalP"/>
    </source>
</evidence>
<organism evidence="3 4">
    <name type="scientific">Danxiaibacter flavus</name>
    <dbReference type="NCBI Taxonomy" id="3049108"/>
    <lineage>
        <taxon>Bacteria</taxon>
        <taxon>Pseudomonadati</taxon>
        <taxon>Bacteroidota</taxon>
        <taxon>Chitinophagia</taxon>
        <taxon>Chitinophagales</taxon>
        <taxon>Chitinophagaceae</taxon>
        <taxon>Danxiaibacter</taxon>
    </lineage>
</organism>
<proteinExistence type="predicted"/>
<keyword evidence="4" id="KW-1185">Reference proteome</keyword>
<protein>
    <submittedName>
        <fullName evidence="3">YceI family protein</fullName>
    </submittedName>
</protein>
<keyword evidence="1" id="KW-0732">Signal</keyword>
<gene>
    <name evidence="3" type="ORF">QTN47_01325</name>
</gene>
<sequence length="175" mass="19174">MKNIFCLVALFIGLTAFVDLKPVDAEKSVTFSINNFGLATRGEFKGLKGAIKWVPENPATSYFNVTIDANSINTDNDMRDSHLRKEEYFDVGKYPNITFTSSGITGSNGQYSATGNLTIKNKTKNITIPFTVDQTSNGYQFNATFSINRRDYGVGGGSMVMSDIVKVTLKVNALP</sequence>
<feature type="signal peptide" evidence="1">
    <location>
        <begin position="1"/>
        <end position="18"/>
    </location>
</feature>
<dbReference type="Proteomes" id="UP001560573">
    <property type="component" value="Unassembled WGS sequence"/>
</dbReference>
<dbReference type="EMBL" id="JAULBC010000001">
    <property type="protein sequence ID" value="MEX6686112.1"/>
    <property type="molecule type" value="Genomic_DNA"/>
</dbReference>
<evidence type="ECO:0000313" key="4">
    <source>
        <dbReference type="Proteomes" id="UP001560573"/>
    </source>
</evidence>
<name>A0ABV3Z8C5_9BACT</name>
<comment type="caution">
    <text evidence="3">The sequence shown here is derived from an EMBL/GenBank/DDBJ whole genome shotgun (WGS) entry which is preliminary data.</text>
</comment>
<accession>A0ABV3Z8C5</accession>
<dbReference type="Pfam" id="PF04264">
    <property type="entry name" value="YceI"/>
    <property type="match status" value="1"/>
</dbReference>